<evidence type="ECO:0000313" key="3">
    <source>
        <dbReference type="EMBL" id="KAI3845767.1"/>
    </source>
</evidence>
<comment type="similarity">
    <text evidence="1">Belongs to the ARG7 family.</text>
</comment>
<dbReference type="PANTHER" id="PTHR31374:SF203">
    <property type="entry name" value="AUXIN-RESPONSIVE PROTEIN SAUR71-LIKE"/>
    <property type="match status" value="1"/>
</dbReference>
<dbReference type="EMBL" id="JAJJMB010016632">
    <property type="protein sequence ID" value="KAI3845767.1"/>
    <property type="molecule type" value="Genomic_DNA"/>
</dbReference>
<name>A0AAD4RYT7_9MAGN</name>
<dbReference type="AlphaFoldDB" id="A0AAD4RYT7"/>
<dbReference type="PANTHER" id="PTHR31374">
    <property type="entry name" value="AUXIN-INDUCED PROTEIN-LIKE-RELATED"/>
    <property type="match status" value="1"/>
</dbReference>
<feature type="compositionally biased region" description="Basic residues" evidence="2">
    <location>
        <begin position="21"/>
        <end position="31"/>
    </location>
</feature>
<sequence>MANNKIRKIVQLKQVMKRWKSMSLGKTHHHSNRSDSSDSSSSSSSSSSSDPDSNSRNRRRSLTRIPSSGNLAVYIGPERRRFVIPTRYLNLPIFVSLLKQSEEEYGFQSNGGLVLPCEVVFFKRVLKLLGKDENRFRRLELDEFLNLFSDTVDPNYCREGTKDFGFTPLLPKTRA</sequence>
<feature type="region of interest" description="Disordered" evidence="2">
    <location>
        <begin position="21"/>
        <end position="62"/>
    </location>
</feature>
<accession>A0AAD4RYT7</accession>
<dbReference type="InterPro" id="IPR003676">
    <property type="entry name" value="SAUR_fam"/>
</dbReference>
<comment type="caution">
    <text evidence="3">The sequence shown here is derived from an EMBL/GenBank/DDBJ whole genome shotgun (WGS) entry which is preliminary data.</text>
</comment>
<protein>
    <submittedName>
        <fullName evidence="3">Uncharacterized protein</fullName>
    </submittedName>
</protein>
<organism evidence="3 4">
    <name type="scientific">Papaver atlanticum</name>
    <dbReference type="NCBI Taxonomy" id="357466"/>
    <lineage>
        <taxon>Eukaryota</taxon>
        <taxon>Viridiplantae</taxon>
        <taxon>Streptophyta</taxon>
        <taxon>Embryophyta</taxon>
        <taxon>Tracheophyta</taxon>
        <taxon>Spermatophyta</taxon>
        <taxon>Magnoliopsida</taxon>
        <taxon>Ranunculales</taxon>
        <taxon>Papaveraceae</taxon>
        <taxon>Papaveroideae</taxon>
        <taxon>Papaver</taxon>
    </lineage>
</organism>
<dbReference type="Proteomes" id="UP001202328">
    <property type="component" value="Unassembled WGS sequence"/>
</dbReference>
<evidence type="ECO:0000256" key="2">
    <source>
        <dbReference type="SAM" id="MobiDB-lite"/>
    </source>
</evidence>
<gene>
    <name evidence="3" type="ORF">MKW98_016526</name>
</gene>
<evidence type="ECO:0000256" key="1">
    <source>
        <dbReference type="ARBA" id="ARBA00006974"/>
    </source>
</evidence>
<dbReference type="Pfam" id="PF02519">
    <property type="entry name" value="Auxin_inducible"/>
    <property type="match status" value="1"/>
</dbReference>
<keyword evidence="4" id="KW-1185">Reference proteome</keyword>
<dbReference type="GO" id="GO:0009733">
    <property type="term" value="P:response to auxin"/>
    <property type="evidence" value="ECO:0007669"/>
    <property type="project" value="InterPro"/>
</dbReference>
<evidence type="ECO:0000313" key="4">
    <source>
        <dbReference type="Proteomes" id="UP001202328"/>
    </source>
</evidence>
<feature type="compositionally biased region" description="Low complexity" evidence="2">
    <location>
        <begin position="37"/>
        <end position="54"/>
    </location>
</feature>
<proteinExistence type="inferred from homology"/>
<reference evidence="3" key="1">
    <citation type="submission" date="2022-04" db="EMBL/GenBank/DDBJ databases">
        <title>A functionally conserved STORR gene fusion in Papaver species that diverged 16.8 million years ago.</title>
        <authorList>
            <person name="Catania T."/>
        </authorList>
    </citation>
    <scope>NUCLEOTIDE SEQUENCE</scope>
    <source>
        <strain evidence="3">S-188037</strain>
    </source>
</reference>